<dbReference type="InterPro" id="IPR038425">
    <property type="entry name" value="GAT_sf"/>
</dbReference>
<dbReference type="GO" id="GO:0031267">
    <property type="term" value="F:small GTPase binding"/>
    <property type="evidence" value="ECO:0007669"/>
    <property type="project" value="InterPro"/>
</dbReference>
<name>A0A7M4E888_CROPO</name>
<reference evidence="14" key="2">
    <citation type="submission" date="2025-09" db="UniProtKB">
        <authorList>
            <consortium name="Ensembl"/>
        </authorList>
    </citation>
    <scope>IDENTIFICATION</scope>
</reference>
<dbReference type="InterPro" id="IPR027422">
    <property type="entry name" value="GGA1-3"/>
</dbReference>
<evidence type="ECO:0000256" key="1">
    <source>
        <dbReference type="ARBA" id="ARBA00004150"/>
    </source>
</evidence>
<dbReference type="Ensembl" id="ENSCPRT00005006515.1">
    <property type="protein sequence ID" value="ENSCPRP00005005548.1"/>
    <property type="gene ID" value="ENSCPRG00005003715.1"/>
</dbReference>
<feature type="domain" description="VHS" evidence="11">
    <location>
        <begin position="12"/>
        <end position="142"/>
    </location>
</feature>
<dbReference type="InterPro" id="IPR008152">
    <property type="entry name" value="Clathrin_a/b/g-adaptin_app_Ig"/>
</dbReference>
<dbReference type="GO" id="GO:0043130">
    <property type="term" value="F:ubiquitin binding"/>
    <property type="evidence" value="ECO:0007669"/>
    <property type="project" value="InterPro"/>
</dbReference>
<dbReference type="Proteomes" id="UP000594220">
    <property type="component" value="Unplaced"/>
</dbReference>
<evidence type="ECO:0000256" key="9">
    <source>
        <dbReference type="ARBA" id="ARBA00023136"/>
    </source>
</evidence>
<organism evidence="14 15">
    <name type="scientific">Crocodylus porosus</name>
    <name type="common">Saltwater crocodile</name>
    <name type="synonym">Estuarine crocodile</name>
    <dbReference type="NCBI Taxonomy" id="8502"/>
    <lineage>
        <taxon>Eukaryota</taxon>
        <taxon>Metazoa</taxon>
        <taxon>Chordata</taxon>
        <taxon>Craniata</taxon>
        <taxon>Vertebrata</taxon>
        <taxon>Euteleostomi</taxon>
        <taxon>Archelosauria</taxon>
        <taxon>Archosauria</taxon>
        <taxon>Crocodylia</taxon>
        <taxon>Longirostres</taxon>
        <taxon>Crocodylidae</taxon>
        <taxon>Crocodylus</taxon>
    </lineage>
</organism>
<evidence type="ECO:0000256" key="10">
    <source>
        <dbReference type="SAM" id="Coils"/>
    </source>
</evidence>
<feature type="coiled-coil region" evidence="10">
    <location>
        <begin position="197"/>
        <end position="234"/>
    </location>
</feature>
<keyword evidence="10" id="KW-0175">Coiled coil</keyword>
<dbReference type="InterPro" id="IPR008942">
    <property type="entry name" value="ENTH_VHS"/>
</dbReference>
<dbReference type="SMART" id="SM00288">
    <property type="entry name" value="VHS"/>
    <property type="match status" value="1"/>
</dbReference>
<dbReference type="InterPro" id="IPR044111">
    <property type="entry name" value="GAT_GGA3"/>
</dbReference>
<dbReference type="Pfam" id="PF00790">
    <property type="entry name" value="VHS"/>
    <property type="match status" value="1"/>
</dbReference>
<dbReference type="FunFam" id="1.25.40.90:FF:000011">
    <property type="entry name" value="ADP-ribosylation factor-binding protein GGA3 isoform X1"/>
    <property type="match status" value="1"/>
</dbReference>
<proteinExistence type="inferred from homology"/>
<evidence type="ECO:0000259" key="11">
    <source>
        <dbReference type="PROSITE" id="PS50179"/>
    </source>
</evidence>
<dbReference type="Pfam" id="PF18308">
    <property type="entry name" value="GGA_N-GAT"/>
    <property type="match status" value="1"/>
</dbReference>
<dbReference type="SUPFAM" id="SSF48464">
    <property type="entry name" value="ENTH/VHS domain"/>
    <property type="match status" value="1"/>
</dbReference>
<dbReference type="Gene3D" id="1.20.5.170">
    <property type="match status" value="1"/>
</dbReference>
<keyword evidence="15" id="KW-1185">Reference proteome</keyword>
<dbReference type="InterPro" id="IPR004152">
    <property type="entry name" value="GAT_dom"/>
</dbReference>
<evidence type="ECO:0000256" key="8">
    <source>
        <dbReference type="ARBA" id="ARBA00023034"/>
    </source>
</evidence>
<dbReference type="PROSITE" id="PS50180">
    <property type="entry name" value="GAE"/>
    <property type="match status" value="1"/>
</dbReference>
<dbReference type="InterPro" id="IPR013041">
    <property type="entry name" value="Clathrin_app_Ig-like_sf"/>
</dbReference>
<evidence type="ECO:0000256" key="7">
    <source>
        <dbReference type="ARBA" id="ARBA00022927"/>
    </source>
</evidence>
<evidence type="ECO:0000259" key="12">
    <source>
        <dbReference type="PROSITE" id="PS50180"/>
    </source>
</evidence>
<evidence type="ECO:0000256" key="6">
    <source>
        <dbReference type="ARBA" id="ARBA00022843"/>
    </source>
</evidence>
<dbReference type="Pfam" id="PF03127">
    <property type="entry name" value="GAT"/>
    <property type="match status" value="1"/>
</dbReference>
<keyword evidence="8" id="KW-0333">Golgi apparatus</keyword>
<evidence type="ECO:0000259" key="13">
    <source>
        <dbReference type="PROSITE" id="PS50909"/>
    </source>
</evidence>
<dbReference type="GO" id="GO:0006893">
    <property type="term" value="P:Golgi to plasma membrane transport"/>
    <property type="evidence" value="ECO:0007669"/>
    <property type="project" value="TreeGrafter"/>
</dbReference>
<keyword evidence="9" id="KW-0472">Membrane</keyword>
<feature type="domain" description="GAT" evidence="13">
    <location>
        <begin position="167"/>
        <end position="294"/>
    </location>
</feature>
<dbReference type="GO" id="GO:0035091">
    <property type="term" value="F:phosphatidylinositol binding"/>
    <property type="evidence" value="ECO:0007669"/>
    <property type="project" value="InterPro"/>
</dbReference>
<dbReference type="PROSITE" id="PS50179">
    <property type="entry name" value="VHS"/>
    <property type="match status" value="1"/>
</dbReference>
<dbReference type="Gene3D" id="1.25.40.90">
    <property type="match status" value="1"/>
</dbReference>
<keyword evidence="7" id="KW-0653">Protein transport</keyword>
<dbReference type="PANTHER" id="PTHR45905:SF3">
    <property type="entry name" value="ADP-RIBOSYLATION FACTOR-BINDING PROTEIN GGA3"/>
    <property type="match status" value="1"/>
</dbReference>
<evidence type="ECO:0000256" key="4">
    <source>
        <dbReference type="ARBA" id="ARBA00022448"/>
    </source>
</evidence>
<dbReference type="InterPro" id="IPR041198">
    <property type="entry name" value="GGA_N-GAT"/>
</dbReference>
<evidence type="ECO:0000256" key="3">
    <source>
        <dbReference type="ARBA" id="ARBA00008099"/>
    </source>
</evidence>
<dbReference type="Gene3D" id="2.60.40.1230">
    <property type="match status" value="1"/>
</dbReference>
<dbReference type="PROSITE" id="PS50909">
    <property type="entry name" value="GAT"/>
    <property type="match status" value="1"/>
</dbReference>
<comment type="similarity">
    <text evidence="3">Belongs to the GGA protein family.</text>
</comment>
<dbReference type="CDD" id="cd14240">
    <property type="entry name" value="GAT_GGA3"/>
    <property type="match status" value="1"/>
</dbReference>
<gene>
    <name evidence="14" type="primary">GGA3</name>
</gene>
<dbReference type="GeneTree" id="ENSGT00940000157333"/>
<dbReference type="Pfam" id="PF02883">
    <property type="entry name" value="Alpha_adaptinC2"/>
    <property type="match status" value="1"/>
</dbReference>
<dbReference type="PANTHER" id="PTHR45905">
    <property type="entry name" value="GOLGI-LOCALIZED, GAMMA-ADAPTIN EAR CONTAINING, ARF BINDING PROTEIN"/>
    <property type="match status" value="1"/>
</dbReference>
<keyword evidence="4" id="KW-0813">Transport</keyword>
<evidence type="ECO:0000256" key="5">
    <source>
        <dbReference type="ARBA" id="ARBA00022753"/>
    </source>
</evidence>
<dbReference type="SUPFAM" id="SSF49348">
    <property type="entry name" value="Clathrin adaptor appendage domain"/>
    <property type="match status" value="1"/>
</dbReference>
<accession>A0A7M4E888</accession>
<evidence type="ECO:0000313" key="14">
    <source>
        <dbReference type="Ensembl" id="ENSCPRP00005005548.1"/>
    </source>
</evidence>
<dbReference type="GO" id="GO:0031901">
    <property type="term" value="C:early endosome membrane"/>
    <property type="evidence" value="ECO:0007669"/>
    <property type="project" value="UniProtKB-SubCell"/>
</dbReference>
<evidence type="ECO:0000256" key="2">
    <source>
        <dbReference type="ARBA" id="ARBA00004220"/>
    </source>
</evidence>
<reference evidence="14" key="1">
    <citation type="submission" date="2025-08" db="UniProtKB">
        <authorList>
            <consortium name="Ensembl"/>
        </authorList>
    </citation>
    <scope>IDENTIFICATION</scope>
</reference>
<dbReference type="FunFam" id="1.20.5.170:FF:000023">
    <property type="entry name" value="ADP-ribosylation factor-binding protein GGA3 isoform X1"/>
    <property type="match status" value="1"/>
</dbReference>
<keyword evidence="6" id="KW-0832">Ubl conjugation</keyword>
<evidence type="ECO:0000313" key="15">
    <source>
        <dbReference type="Proteomes" id="UP000594220"/>
    </source>
</evidence>
<dbReference type="SMART" id="SM00809">
    <property type="entry name" value="Alpha_adaptinC2"/>
    <property type="match status" value="1"/>
</dbReference>
<sequence length="637" mass="70221">MKSEIEGEVDKATNPSNRQEDWEYIIGFCDQINKELEGPQIAVRLLAHKIQSPQEWEAVQALTVLEACMKNCGRRFHNEVGKFRFLNELIKVVSPKYLGDRVSEKVKTKVIELLYSWTVALPEESKIKDAYYMLKRQGIVMFDPVIPADRTLIPSPPPRPKNPVFDDEEKSKLLAKLLKSKNPDDLQEANKLIKSMVKEDEARIQKVTKRIHTLEEVNNNVKLLNEMLAHYSKEDSSEADRELMKELYERCETKRRTLFKLASETEDNDSSLGDILQASDNLSRVINSYKKIIEGQVINGEVDIPATSSTEGLNDPAPTAVKESTDNNQWNVFQNDQVDLDFFSPKLVTVACNSAGNPLFHHGSQSACGISAPLPSTFTASQTVSSIPAPNLFSAGPAAPLGPPKAVPAAPGYLPSAMGGNTLHKLDALEHLLEEAKGALDHCWVDRTLAPTESPVCPEALWVSFSCTAGSGSPLFQPACFQQQGSPLKAADISLVNVHVPLESIKPSSALPVTAYDKNGFRILLHFAQECPPGRSDVLVVVVSMLNTAPLPIKNIILQAAVPKSMKVKLQPPSGTELSPFNPIQPPAAITQVMLLANPTKEKVRLRYRLTFTLGDQPSTEVGEVDQFPPVEQWGNL</sequence>
<dbReference type="GO" id="GO:0006886">
    <property type="term" value="P:intracellular protein transport"/>
    <property type="evidence" value="ECO:0007669"/>
    <property type="project" value="InterPro"/>
</dbReference>
<dbReference type="Gene3D" id="1.20.58.160">
    <property type="match status" value="1"/>
</dbReference>
<dbReference type="SUPFAM" id="SSF89009">
    <property type="entry name" value="GAT-like domain"/>
    <property type="match status" value="1"/>
</dbReference>
<dbReference type="InterPro" id="IPR002014">
    <property type="entry name" value="VHS_dom"/>
</dbReference>
<comment type="subcellular location">
    <subcellularLocation>
        <location evidence="2">Early endosome membrane</location>
        <topology evidence="2">Peripheral membrane protein</topology>
    </subcellularLocation>
    <subcellularLocation>
        <location evidence="1">Golgi apparatus</location>
        <location evidence="1">trans-Golgi network membrane</location>
        <topology evidence="1">Peripheral membrane protein</topology>
    </subcellularLocation>
</comment>
<feature type="domain" description="GAE" evidence="12">
    <location>
        <begin position="508"/>
        <end position="629"/>
    </location>
</feature>
<dbReference type="InterPro" id="IPR008153">
    <property type="entry name" value="GAE_dom"/>
</dbReference>
<protein>
    <submittedName>
        <fullName evidence="14">Golgi associated, gamma adaptin ear containing, ARF binding protein 3</fullName>
    </submittedName>
</protein>
<dbReference type="GO" id="GO:0034394">
    <property type="term" value="P:protein localization to cell surface"/>
    <property type="evidence" value="ECO:0007669"/>
    <property type="project" value="TreeGrafter"/>
</dbReference>
<dbReference type="AlphaFoldDB" id="A0A7M4E888"/>
<dbReference type="FunFam" id="2.60.40.1230:FF:000001">
    <property type="entry name" value="ADP-ribosylation factor-binding protein GGA1 isoform 1"/>
    <property type="match status" value="1"/>
</dbReference>
<keyword evidence="5" id="KW-0967">Endosome</keyword>
<dbReference type="GO" id="GO:0005802">
    <property type="term" value="C:trans-Golgi network"/>
    <property type="evidence" value="ECO:0007669"/>
    <property type="project" value="InterPro"/>
</dbReference>